<keyword evidence="3" id="KW-1185">Reference proteome</keyword>
<evidence type="ECO:0000256" key="1">
    <source>
        <dbReference type="SAM" id="SignalP"/>
    </source>
</evidence>
<protein>
    <submittedName>
        <fullName evidence="2">Uncharacterized protein</fullName>
    </submittedName>
</protein>
<dbReference type="EMBL" id="CM001201">
    <property type="protein sequence ID" value="EGP86701.1"/>
    <property type="molecule type" value="Genomic_DNA"/>
</dbReference>
<dbReference type="InParanoid" id="F9XE70"/>
<name>F9XE70_ZYMTI</name>
<dbReference type="GeneID" id="13401837"/>
<feature type="chain" id="PRO_5003391336" evidence="1">
    <location>
        <begin position="19"/>
        <end position="109"/>
    </location>
</feature>
<dbReference type="AlphaFoldDB" id="F9XE70"/>
<sequence length="109" mass="12009">MQISQLATALAMVATALADGVSTSSLLRYPESITDNNGTQVCYPNTVNYPHVGGCRFSPEGTQVIPGVNYFPCRQDSPCKKMYARCHLDETDRKHAKCHRQTNYPPSDA</sequence>
<keyword evidence="1" id="KW-0732">Signal</keyword>
<dbReference type="RefSeq" id="XP_003851725.1">
    <property type="nucleotide sequence ID" value="XM_003851677.1"/>
</dbReference>
<evidence type="ECO:0000313" key="2">
    <source>
        <dbReference type="EMBL" id="EGP86701.1"/>
    </source>
</evidence>
<dbReference type="HOGENOM" id="CLU_2186057_0_0_1"/>
<dbReference type="VEuPathDB" id="FungiDB:ZTRI_6.613"/>
<accession>F9XE70</accession>
<gene>
    <name evidence="2" type="ORF">MYCGRDRAFT_94107</name>
</gene>
<feature type="signal peptide" evidence="1">
    <location>
        <begin position="1"/>
        <end position="18"/>
    </location>
</feature>
<evidence type="ECO:0000313" key="3">
    <source>
        <dbReference type="Proteomes" id="UP000008062"/>
    </source>
</evidence>
<reference evidence="2 3" key="1">
    <citation type="journal article" date="2011" name="PLoS Genet.">
        <title>Finished genome of the fungal wheat pathogen Mycosphaerella graminicola reveals dispensome structure, chromosome plasticity, and stealth pathogenesis.</title>
        <authorList>
            <person name="Goodwin S.B."/>
            <person name="Ben M'barek S."/>
            <person name="Dhillon B."/>
            <person name="Wittenberg A.H.J."/>
            <person name="Crane C.F."/>
            <person name="Hane J.K."/>
            <person name="Foster A.J."/>
            <person name="Van der Lee T.A.J."/>
            <person name="Grimwood J."/>
            <person name="Aerts A."/>
            <person name="Antoniw J."/>
            <person name="Bailey A."/>
            <person name="Bluhm B."/>
            <person name="Bowler J."/>
            <person name="Bristow J."/>
            <person name="van der Burgt A."/>
            <person name="Canto-Canche B."/>
            <person name="Churchill A.C.L."/>
            <person name="Conde-Ferraez L."/>
            <person name="Cools H.J."/>
            <person name="Coutinho P.M."/>
            <person name="Csukai M."/>
            <person name="Dehal P."/>
            <person name="De Wit P."/>
            <person name="Donzelli B."/>
            <person name="van de Geest H.C."/>
            <person name="van Ham R.C.H.J."/>
            <person name="Hammond-Kosack K.E."/>
            <person name="Henrissat B."/>
            <person name="Kilian A."/>
            <person name="Kobayashi A.K."/>
            <person name="Koopmann E."/>
            <person name="Kourmpetis Y."/>
            <person name="Kuzniar A."/>
            <person name="Lindquist E."/>
            <person name="Lombard V."/>
            <person name="Maliepaard C."/>
            <person name="Martins N."/>
            <person name="Mehrabi R."/>
            <person name="Nap J.P.H."/>
            <person name="Ponomarenko A."/>
            <person name="Rudd J.J."/>
            <person name="Salamov A."/>
            <person name="Schmutz J."/>
            <person name="Schouten H.J."/>
            <person name="Shapiro H."/>
            <person name="Stergiopoulos I."/>
            <person name="Torriani S.F.F."/>
            <person name="Tu H."/>
            <person name="de Vries R.P."/>
            <person name="Waalwijk C."/>
            <person name="Ware S.B."/>
            <person name="Wiebenga A."/>
            <person name="Zwiers L.-H."/>
            <person name="Oliver R.P."/>
            <person name="Grigoriev I.V."/>
            <person name="Kema G.H.J."/>
        </authorList>
    </citation>
    <scope>NUCLEOTIDE SEQUENCE [LARGE SCALE GENOMIC DNA]</scope>
    <source>
        <strain evidence="3">CBS 115943 / IPO323</strain>
    </source>
</reference>
<organism evidence="2 3">
    <name type="scientific">Zymoseptoria tritici (strain CBS 115943 / IPO323)</name>
    <name type="common">Speckled leaf blotch fungus</name>
    <name type="synonym">Septoria tritici</name>
    <dbReference type="NCBI Taxonomy" id="336722"/>
    <lineage>
        <taxon>Eukaryota</taxon>
        <taxon>Fungi</taxon>
        <taxon>Dikarya</taxon>
        <taxon>Ascomycota</taxon>
        <taxon>Pezizomycotina</taxon>
        <taxon>Dothideomycetes</taxon>
        <taxon>Dothideomycetidae</taxon>
        <taxon>Mycosphaerellales</taxon>
        <taxon>Mycosphaerellaceae</taxon>
        <taxon>Zymoseptoria</taxon>
    </lineage>
</organism>
<proteinExistence type="predicted"/>
<dbReference type="KEGG" id="ztr:MYCGRDRAFT_94107"/>
<dbReference type="Proteomes" id="UP000008062">
    <property type="component" value="Chromosome 6"/>
</dbReference>